<name>A0AA88MW39_CHASR</name>
<comment type="cofactor">
    <cofactor evidence="7">
        <name>Ca(2+)</name>
        <dbReference type="ChEBI" id="CHEBI:29108"/>
    </cofactor>
    <text evidence="7">Can bind about 5 Ca(2+) ions per subunit.</text>
</comment>
<feature type="active site" evidence="6">
    <location>
        <position position="374"/>
    </location>
</feature>
<keyword evidence="2" id="KW-0645">Protease</keyword>
<sequence length="558" mass="62296">MDSQAVWFSVRHAGDTAASAGTGKAQRGTGNTAVCLRRRVRLSALQHRRRHRHRCGTTCQFGPQHISESLLLSAPSDASGHGWWAVNQRHVSGSSGKMVEAPLQVKCLILPQEDSISPVLHRLSTCAQMLSARFSRKRSNAMDDHLQSVNAKSASSLAMKVQGRTPDPASPDQPRCSSELPSVCSRAEKDRADSDLPGLSGSEAAARGNRQDLTRKTFASSRATETFTDGLLQGGTRTRRYAINPLGHKWTHHNITYRIIQFPNTLNVEDTRKAISIAFTKWSNVSPLSFTEVPDGNATVDITIGFYTFNHTDCWWSPLHPCFDGLNGELAHAFLPPRGEIHFDNHEFWILGKSRFSWKQGVWLNDLVQVAAHEIGHALGLWHSRDPQALMHPNATYTGQRNIAQDDVWGIQRLYGCLDKKRVCDPWARLGFCERRKTFMKKNCPHRCNVCYEPLEAVTTPTPPPANVKIKMVPRGKVVGFRCGTKNPLSPPKVSWYKDGEQILTSIPGYIVMKDRDLRIVANKFNEGVYTCRIHRQGTIVSANSWAIQLKPEQPSNS</sequence>
<evidence type="ECO:0000256" key="8">
    <source>
        <dbReference type="PROSITE-ProRule" id="PRU01005"/>
    </source>
</evidence>
<dbReference type="Proteomes" id="UP001187415">
    <property type="component" value="Unassembled WGS sequence"/>
</dbReference>
<feature type="binding site" evidence="7">
    <location>
        <position position="311"/>
    </location>
    <ligand>
        <name>Zn(2+)</name>
        <dbReference type="ChEBI" id="CHEBI:29105"/>
        <label>1</label>
    </ligand>
</feature>
<evidence type="ECO:0000259" key="10">
    <source>
        <dbReference type="PROSITE" id="PS50835"/>
    </source>
</evidence>
<dbReference type="AlphaFoldDB" id="A0AA88MW39"/>
<dbReference type="Pfam" id="PF00413">
    <property type="entry name" value="Peptidase_M10"/>
    <property type="match status" value="1"/>
</dbReference>
<dbReference type="InterPro" id="IPR024079">
    <property type="entry name" value="MetalloPept_cat_dom_sf"/>
</dbReference>
<dbReference type="InterPro" id="IPR007110">
    <property type="entry name" value="Ig-like_dom"/>
</dbReference>
<dbReference type="GO" id="GO:0030198">
    <property type="term" value="P:extracellular matrix organization"/>
    <property type="evidence" value="ECO:0007669"/>
    <property type="project" value="TreeGrafter"/>
</dbReference>
<dbReference type="PROSITE" id="PS51670">
    <property type="entry name" value="SHKT"/>
    <property type="match status" value="1"/>
</dbReference>
<evidence type="ECO:0000259" key="11">
    <source>
        <dbReference type="PROSITE" id="PS51670"/>
    </source>
</evidence>
<evidence type="ECO:0000256" key="3">
    <source>
        <dbReference type="ARBA" id="ARBA00022723"/>
    </source>
</evidence>
<accession>A0AA88MW39</accession>
<dbReference type="GO" id="GO:0005615">
    <property type="term" value="C:extracellular space"/>
    <property type="evidence" value="ECO:0007669"/>
    <property type="project" value="TreeGrafter"/>
</dbReference>
<feature type="binding site" evidence="7">
    <location>
        <position position="347"/>
    </location>
    <ligand>
        <name>Ca(2+)</name>
        <dbReference type="ChEBI" id="CHEBI:29108"/>
        <label>1</label>
    </ligand>
</feature>
<evidence type="ECO:0000256" key="9">
    <source>
        <dbReference type="SAM" id="MobiDB-lite"/>
    </source>
</evidence>
<keyword evidence="4" id="KW-0378">Hydrolase</keyword>
<evidence type="ECO:0000256" key="5">
    <source>
        <dbReference type="ARBA" id="ARBA00022833"/>
    </source>
</evidence>
<feature type="binding site" evidence="7">
    <location>
        <position position="332"/>
    </location>
    <ligand>
        <name>Zn(2+)</name>
        <dbReference type="ChEBI" id="CHEBI:29105"/>
        <label>1</label>
    </ligand>
</feature>
<dbReference type="Gene3D" id="1.10.10.1940">
    <property type="match status" value="1"/>
</dbReference>
<feature type="binding site" evidence="7">
    <location>
        <position position="377"/>
    </location>
    <ligand>
        <name>Zn(2+)</name>
        <dbReference type="ChEBI" id="CHEBI:29105"/>
        <label>2</label>
        <note>catalytic</note>
    </ligand>
</feature>
<proteinExistence type="inferred from homology"/>
<dbReference type="EMBL" id="JAUPFM010000007">
    <property type="protein sequence ID" value="KAK2846454.1"/>
    <property type="molecule type" value="Genomic_DNA"/>
</dbReference>
<dbReference type="InterPro" id="IPR021190">
    <property type="entry name" value="Pept_M10A"/>
</dbReference>
<feature type="binding site" evidence="7">
    <location>
        <position position="301"/>
    </location>
    <ligand>
        <name>Ca(2+)</name>
        <dbReference type="ChEBI" id="CHEBI:29108"/>
        <label>2</label>
    </ligand>
</feature>
<gene>
    <name evidence="12" type="ORF">Q5P01_009453</name>
</gene>
<feature type="binding site" evidence="7">
    <location>
        <position position="313"/>
    </location>
    <ligand>
        <name>Zn(2+)</name>
        <dbReference type="ChEBI" id="CHEBI:29105"/>
        <label>1</label>
    </ligand>
</feature>
<feature type="domain" description="ShKT" evidence="11">
    <location>
        <begin position="417"/>
        <end position="451"/>
    </location>
</feature>
<keyword evidence="7" id="KW-0106">Calcium</keyword>
<feature type="binding site" evidence="7">
    <location>
        <position position="373"/>
    </location>
    <ligand>
        <name>Zn(2+)</name>
        <dbReference type="ChEBI" id="CHEBI:29105"/>
        <label>2</label>
        <note>catalytic</note>
    </ligand>
</feature>
<feature type="binding site" evidence="7">
    <location>
        <position position="325"/>
    </location>
    <ligand>
        <name>Ca(2+)</name>
        <dbReference type="ChEBI" id="CHEBI:29108"/>
        <label>3</label>
    </ligand>
</feature>
<evidence type="ECO:0008006" key="14">
    <source>
        <dbReference type="Google" id="ProtNLM"/>
    </source>
</evidence>
<evidence type="ECO:0000256" key="4">
    <source>
        <dbReference type="ARBA" id="ARBA00022801"/>
    </source>
</evidence>
<dbReference type="SMART" id="SM00235">
    <property type="entry name" value="ZnMc"/>
    <property type="match status" value="1"/>
</dbReference>
<dbReference type="Gene3D" id="3.40.390.10">
    <property type="entry name" value="Collagenase (Catalytic Domain)"/>
    <property type="match status" value="1"/>
</dbReference>
<dbReference type="GO" id="GO:0030574">
    <property type="term" value="P:collagen catabolic process"/>
    <property type="evidence" value="ECO:0007669"/>
    <property type="project" value="TreeGrafter"/>
</dbReference>
<feature type="binding site" evidence="7">
    <location>
        <position position="347"/>
    </location>
    <ligand>
        <name>Ca(2+)</name>
        <dbReference type="ChEBI" id="CHEBI:29108"/>
        <label>3</label>
    </ligand>
</feature>
<feature type="region of interest" description="Disordered" evidence="9">
    <location>
        <begin position="151"/>
        <end position="211"/>
    </location>
</feature>
<organism evidence="12 13">
    <name type="scientific">Channa striata</name>
    <name type="common">Snakehead murrel</name>
    <name type="synonym">Ophicephalus striatus</name>
    <dbReference type="NCBI Taxonomy" id="64152"/>
    <lineage>
        <taxon>Eukaryota</taxon>
        <taxon>Metazoa</taxon>
        <taxon>Chordata</taxon>
        <taxon>Craniata</taxon>
        <taxon>Vertebrata</taxon>
        <taxon>Euteleostomi</taxon>
        <taxon>Actinopterygii</taxon>
        <taxon>Neopterygii</taxon>
        <taxon>Teleostei</taxon>
        <taxon>Neoteleostei</taxon>
        <taxon>Acanthomorphata</taxon>
        <taxon>Anabantaria</taxon>
        <taxon>Anabantiformes</taxon>
        <taxon>Channoidei</taxon>
        <taxon>Channidae</taxon>
        <taxon>Channa</taxon>
    </lineage>
</organism>
<dbReference type="InterPro" id="IPR006026">
    <property type="entry name" value="Peptidase_Metallo"/>
</dbReference>
<evidence type="ECO:0000256" key="2">
    <source>
        <dbReference type="ARBA" id="ARBA00022670"/>
    </source>
</evidence>
<protein>
    <recommendedName>
        <fullName evidence="14">Matrix metalloproteinase-23</fullName>
    </recommendedName>
</protein>
<evidence type="ECO:0000256" key="6">
    <source>
        <dbReference type="PIRSR" id="PIRSR621190-1"/>
    </source>
</evidence>
<comment type="similarity">
    <text evidence="1">Belongs to the peptidase M10A family.</text>
</comment>
<dbReference type="InterPro" id="IPR013783">
    <property type="entry name" value="Ig-like_fold"/>
</dbReference>
<evidence type="ECO:0000313" key="13">
    <source>
        <dbReference type="Proteomes" id="UP001187415"/>
    </source>
</evidence>
<dbReference type="Gene3D" id="2.60.40.10">
    <property type="entry name" value="Immunoglobulins"/>
    <property type="match status" value="1"/>
</dbReference>
<evidence type="ECO:0000256" key="1">
    <source>
        <dbReference type="ARBA" id="ARBA00010370"/>
    </source>
</evidence>
<dbReference type="InterPro" id="IPR036179">
    <property type="entry name" value="Ig-like_dom_sf"/>
</dbReference>
<evidence type="ECO:0000313" key="12">
    <source>
        <dbReference type="EMBL" id="KAK2846454.1"/>
    </source>
</evidence>
<dbReference type="SUPFAM" id="SSF48726">
    <property type="entry name" value="Immunoglobulin"/>
    <property type="match status" value="1"/>
</dbReference>
<reference evidence="12" key="1">
    <citation type="submission" date="2023-07" db="EMBL/GenBank/DDBJ databases">
        <title>Chromosome-level Genome Assembly of Striped Snakehead (Channa striata).</title>
        <authorList>
            <person name="Liu H."/>
        </authorList>
    </citation>
    <scope>NUCLEOTIDE SEQUENCE</scope>
    <source>
        <strain evidence="12">Gz</strain>
        <tissue evidence="12">Muscle</tissue>
    </source>
</reference>
<feature type="binding site" evidence="7">
    <location>
        <position position="383"/>
    </location>
    <ligand>
        <name>Zn(2+)</name>
        <dbReference type="ChEBI" id="CHEBI:29105"/>
        <label>2</label>
        <note>catalytic</note>
    </ligand>
</feature>
<feature type="binding site" evidence="7">
    <location>
        <position position="344"/>
    </location>
    <ligand>
        <name>Ca(2+)</name>
        <dbReference type="ChEBI" id="CHEBI:29108"/>
        <label>3</label>
    </ligand>
</feature>
<dbReference type="PANTHER" id="PTHR10201:SF120">
    <property type="entry name" value="MATRIX METALLOPEPTIDASE 23A, LIKE"/>
    <property type="match status" value="1"/>
</dbReference>
<keyword evidence="8" id="KW-1015">Disulfide bond</keyword>
<dbReference type="CDD" id="cd04278">
    <property type="entry name" value="ZnMc_MMP"/>
    <property type="match status" value="1"/>
</dbReference>
<dbReference type="PROSITE" id="PS50835">
    <property type="entry name" value="IG_LIKE"/>
    <property type="match status" value="1"/>
</dbReference>
<evidence type="ECO:0000256" key="7">
    <source>
        <dbReference type="PIRSR" id="PIRSR621190-2"/>
    </source>
</evidence>
<comment type="cofactor">
    <cofactor evidence="7">
        <name>Zn(2+)</name>
        <dbReference type="ChEBI" id="CHEBI:29105"/>
    </cofactor>
    <text evidence="7">Binds 2 Zn(2+) ions per subunit.</text>
</comment>
<feature type="domain" description="Ig-like" evidence="10">
    <location>
        <begin position="465"/>
        <end position="542"/>
    </location>
</feature>
<comment type="caution">
    <text evidence="8">Lacks conserved residue(s) required for the propagation of feature annotation.</text>
</comment>
<dbReference type="InterPro" id="IPR033739">
    <property type="entry name" value="M10A_MMP"/>
</dbReference>
<keyword evidence="13" id="KW-1185">Reference proteome</keyword>
<comment type="caution">
    <text evidence="12">The sequence shown here is derived from an EMBL/GenBank/DDBJ whole genome shotgun (WGS) entry which is preliminary data.</text>
</comment>
<dbReference type="InterPro" id="IPR001818">
    <property type="entry name" value="Pept_M10_metallopeptidase"/>
</dbReference>
<dbReference type="SMART" id="SM00254">
    <property type="entry name" value="ShKT"/>
    <property type="match status" value="1"/>
</dbReference>
<feature type="binding site" evidence="7">
    <location>
        <position position="391"/>
    </location>
    <ligand>
        <name>Zn(2+)</name>
        <dbReference type="ChEBI" id="CHEBI:29105"/>
        <label>2</label>
        <note>catalytic</note>
    </ligand>
</feature>
<keyword evidence="5 7" id="KW-0862">Zinc</keyword>
<dbReference type="GO" id="GO:0031012">
    <property type="term" value="C:extracellular matrix"/>
    <property type="evidence" value="ECO:0007669"/>
    <property type="project" value="InterPro"/>
</dbReference>
<feature type="disulfide bond" evidence="8">
    <location>
        <begin position="417"/>
        <end position="451"/>
    </location>
</feature>
<keyword evidence="3 7" id="KW-0479">Metal-binding</keyword>
<feature type="binding site" evidence="7">
    <location>
        <position position="324"/>
    </location>
    <ligand>
        <name>Ca(2+)</name>
        <dbReference type="ChEBI" id="CHEBI:29108"/>
        <label>3</label>
    </ligand>
</feature>
<feature type="binding site" evidence="7">
    <location>
        <position position="342"/>
    </location>
    <ligand>
        <name>Zn(2+)</name>
        <dbReference type="ChEBI" id="CHEBI:29105"/>
        <label>1</label>
    </ligand>
</feature>
<dbReference type="GO" id="GO:0004222">
    <property type="term" value="F:metalloendopeptidase activity"/>
    <property type="evidence" value="ECO:0007669"/>
    <property type="project" value="InterPro"/>
</dbReference>
<dbReference type="InterPro" id="IPR003582">
    <property type="entry name" value="ShKT_dom"/>
</dbReference>
<dbReference type="GO" id="GO:0006508">
    <property type="term" value="P:proteolysis"/>
    <property type="evidence" value="ECO:0007669"/>
    <property type="project" value="UniProtKB-KW"/>
</dbReference>
<dbReference type="SUPFAM" id="SSF55486">
    <property type="entry name" value="Metalloproteases ('zincins'), catalytic domain"/>
    <property type="match status" value="1"/>
</dbReference>
<dbReference type="PRINTS" id="PR00138">
    <property type="entry name" value="MATRIXIN"/>
</dbReference>
<dbReference type="GO" id="GO:0008270">
    <property type="term" value="F:zinc ion binding"/>
    <property type="evidence" value="ECO:0007669"/>
    <property type="project" value="InterPro"/>
</dbReference>
<dbReference type="PANTHER" id="PTHR10201">
    <property type="entry name" value="MATRIX METALLOPROTEINASE"/>
    <property type="match status" value="1"/>
</dbReference>